<dbReference type="Proteomes" id="UP000054928">
    <property type="component" value="Unassembled WGS sequence"/>
</dbReference>
<sequence>MNPPVIGPGIGVQWATRKAAHKPGFMDKSIARMVAKYYMTQTSWKGSQIT</sequence>
<name>A0A0P1AD69_PLAHL</name>
<dbReference type="EMBL" id="CCYD01000321">
    <property type="protein sequence ID" value="CEG38296.1"/>
    <property type="molecule type" value="Genomic_DNA"/>
</dbReference>
<evidence type="ECO:0000313" key="1">
    <source>
        <dbReference type="EMBL" id="CEG38296.1"/>
    </source>
</evidence>
<organism evidence="1 2">
    <name type="scientific">Plasmopara halstedii</name>
    <name type="common">Downy mildew of sunflower</name>
    <dbReference type="NCBI Taxonomy" id="4781"/>
    <lineage>
        <taxon>Eukaryota</taxon>
        <taxon>Sar</taxon>
        <taxon>Stramenopiles</taxon>
        <taxon>Oomycota</taxon>
        <taxon>Peronosporomycetes</taxon>
        <taxon>Peronosporales</taxon>
        <taxon>Peronosporaceae</taxon>
        <taxon>Plasmopara</taxon>
    </lineage>
</organism>
<keyword evidence="2" id="KW-1185">Reference proteome</keyword>
<reference evidence="2" key="1">
    <citation type="submission" date="2014-09" db="EMBL/GenBank/DDBJ databases">
        <authorList>
            <person name="Sharma Rahul"/>
            <person name="Thines Marco"/>
        </authorList>
    </citation>
    <scope>NUCLEOTIDE SEQUENCE [LARGE SCALE GENOMIC DNA]</scope>
</reference>
<accession>A0A0P1AD69</accession>
<evidence type="ECO:0000313" key="2">
    <source>
        <dbReference type="Proteomes" id="UP000054928"/>
    </source>
</evidence>
<proteinExistence type="predicted"/>
<dbReference type="AlphaFoldDB" id="A0A0P1AD69"/>
<dbReference type="RefSeq" id="XP_024574665.1">
    <property type="nucleotide sequence ID" value="XM_024723717.1"/>
</dbReference>
<protein>
    <submittedName>
        <fullName evidence="1">Uncharacterized protein</fullName>
    </submittedName>
</protein>
<dbReference type="GeneID" id="36403433"/>